<gene>
    <name evidence="7" type="ORF">PBT88_02935</name>
</gene>
<keyword evidence="8" id="KW-1185">Reference proteome</keyword>
<feature type="transmembrane region" description="Helical" evidence="6">
    <location>
        <begin position="33"/>
        <end position="56"/>
    </location>
</feature>
<evidence type="ECO:0000256" key="5">
    <source>
        <dbReference type="ARBA" id="ARBA00023136"/>
    </source>
</evidence>
<feature type="transmembrane region" description="Helical" evidence="6">
    <location>
        <begin position="132"/>
        <end position="152"/>
    </location>
</feature>
<organism evidence="7 8">
    <name type="scientific">Sphingomonas abietis</name>
    <dbReference type="NCBI Taxonomy" id="3012344"/>
    <lineage>
        <taxon>Bacteria</taxon>
        <taxon>Pseudomonadati</taxon>
        <taxon>Pseudomonadota</taxon>
        <taxon>Alphaproteobacteria</taxon>
        <taxon>Sphingomonadales</taxon>
        <taxon>Sphingomonadaceae</taxon>
        <taxon>Sphingomonas</taxon>
    </lineage>
</organism>
<evidence type="ECO:0000256" key="6">
    <source>
        <dbReference type="RuleBase" id="RU365102"/>
    </source>
</evidence>
<dbReference type="PANTHER" id="PTHR12608">
    <property type="entry name" value="TRANSMEMBRANE PROTEIN HTP-1 RELATED"/>
    <property type="match status" value="1"/>
</dbReference>
<dbReference type="RefSeq" id="WP_270077748.1">
    <property type="nucleotide sequence ID" value="NZ_CP115174.1"/>
</dbReference>
<feature type="transmembrane region" description="Helical" evidence="6">
    <location>
        <begin position="164"/>
        <end position="185"/>
    </location>
</feature>
<protein>
    <recommendedName>
        <fullName evidence="6">GDT1 family protein</fullName>
    </recommendedName>
</protein>
<feature type="transmembrane region" description="Helical" evidence="6">
    <location>
        <begin position="68"/>
        <end position="87"/>
    </location>
</feature>
<evidence type="ECO:0000256" key="3">
    <source>
        <dbReference type="ARBA" id="ARBA00022692"/>
    </source>
</evidence>
<feature type="transmembrane region" description="Helical" evidence="6">
    <location>
        <begin position="93"/>
        <end position="112"/>
    </location>
</feature>
<comment type="similarity">
    <text evidence="2 6">Belongs to the GDT1 family.</text>
</comment>
<dbReference type="InterPro" id="IPR001727">
    <property type="entry name" value="GDT1-like"/>
</dbReference>
<accession>A0ABY7NNK7</accession>
<dbReference type="EMBL" id="CP115174">
    <property type="protein sequence ID" value="WBO23112.1"/>
    <property type="molecule type" value="Genomic_DNA"/>
</dbReference>
<comment type="subcellular location">
    <subcellularLocation>
        <location evidence="1 6">Membrane</location>
        <topology evidence="1 6">Multi-pass membrane protein</topology>
    </subcellularLocation>
</comment>
<evidence type="ECO:0000313" key="7">
    <source>
        <dbReference type="EMBL" id="WBO23112.1"/>
    </source>
</evidence>
<evidence type="ECO:0000256" key="4">
    <source>
        <dbReference type="ARBA" id="ARBA00022989"/>
    </source>
</evidence>
<proteinExistence type="inferred from homology"/>
<reference evidence="7 8" key="1">
    <citation type="submission" date="2022-12" db="EMBL/GenBank/DDBJ databases">
        <title>Sphingomonas abieness sp. nov., an endophytic bacterium isolated from Abies koreana.</title>
        <authorList>
            <person name="Jiang L."/>
            <person name="Lee J."/>
        </authorList>
    </citation>
    <scope>NUCLEOTIDE SEQUENCE [LARGE SCALE GENOMIC DNA]</scope>
    <source>
        <strain evidence="8">PAMB 00755</strain>
    </source>
</reference>
<dbReference type="Proteomes" id="UP001210865">
    <property type="component" value="Chromosome"/>
</dbReference>
<evidence type="ECO:0000256" key="1">
    <source>
        <dbReference type="ARBA" id="ARBA00004141"/>
    </source>
</evidence>
<keyword evidence="3 6" id="KW-0812">Transmembrane</keyword>
<sequence length="188" mass="19109">MDALVPAFMVALLAEFGDRTQWLVMLLGDRFRTPAAVIAGIALAAVLNMAIGGAVGMEIAAYIPHRPVQLMTGVGLILAASGAPFRVKPPPTVATWKLGAFFSSAGAFFILALGDKTQFVTGAIAAGSGSPWLAAAGAAAGVTVANVPAVLLGERWSQIVPLRAIRIAAGVLLALAGIVLVLKALEIA</sequence>
<dbReference type="Pfam" id="PF01169">
    <property type="entry name" value="GDT1"/>
    <property type="match status" value="2"/>
</dbReference>
<dbReference type="PANTHER" id="PTHR12608:SF1">
    <property type="entry name" value="TRANSMEMBRANE PROTEIN 165"/>
    <property type="match status" value="1"/>
</dbReference>
<evidence type="ECO:0000313" key="8">
    <source>
        <dbReference type="Proteomes" id="UP001210865"/>
    </source>
</evidence>
<evidence type="ECO:0000256" key="2">
    <source>
        <dbReference type="ARBA" id="ARBA00009190"/>
    </source>
</evidence>
<keyword evidence="5 6" id="KW-0472">Membrane</keyword>
<keyword evidence="4 6" id="KW-1133">Transmembrane helix</keyword>
<name>A0ABY7NNK7_9SPHN</name>